<dbReference type="Proteomes" id="UP000192674">
    <property type="component" value="Unassembled WGS sequence"/>
</dbReference>
<proteinExistence type="predicted"/>
<dbReference type="InterPro" id="IPR001387">
    <property type="entry name" value="Cro/C1-type_HTH"/>
</dbReference>
<protein>
    <submittedName>
        <fullName evidence="2">Helix-turn-helix domain-containing protein</fullName>
    </submittedName>
</protein>
<keyword evidence="3" id="KW-1185">Reference proteome</keyword>
<evidence type="ECO:0000313" key="3">
    <source>
        <dbReference type="Proteomes" id="UP000192674"/>
    </source>
</evidence>
<dbReference type="PANTHER" id="PTHR35010">
    <property type="entry name" value="BLL4672 PROTEIN-RELATED"/>
    <property type="match status" value="1"/>
</dbReference>
<dbReference type="Gene3D" id="3.30.450.180">
    <property type="match status" value="1"/>
</dbReference>
<evidence type="ECO:0000313" key="2">
    <source>
        <dbReference type="EMBL" id="SMD05140.1"/>
    </source>
</evidence>
<dbReference type="InterPro" id="IPR010982">
    <property type="entry name" value="Lambda_DNA-bd_dom_sf"/>
</dbReference>
<reference evidence="2 3" key="1">
    <citation type="submission" date="2017-04" db="EMBL/GenBank/DDBJ databases">
        <authorList>
            <person name="Afonso C.L."/>
            <person name="Miller P.J."/>
            <person name="Scott M.A."/>
            <person name="Spackman E."/>
            <person name="Goraichik I."/>
            <person name="Dimitrov K.M."/>
            <person name="Suarez D.L."/>
            <person name="Swayne D.E."/>
        </authorList>
    </citation>
    <scope>NUCLEOTIDE SEQUENCE [LARGE SCALE GENOMIC DNA]</scope>
    <source>
        <strain evidence="2 3">DSM 43828</strain>
    </source>
</reference>
<gene>
    <name evidence="2" type="ORF">SAMN05661093_03917</name>
</gene>
<dbReference type="CDD" id="cd00093">
    <property type="entry name" value="HTH_XRE"/>
    <property type="match status" value="1"/>
</dbReference>
<dbReference type="InterPro" id="IPR041413">
    <property type="entry name" value="MLTR_LBD"/>
</dbReference>
<dbReference type="Gene3D" id="1.10.260.40">
    <property type="entry name" value="lambda repressor-like DNA-binding domains"/>
    <property type="match status" value="1"/>
</dbReference>
<name>A0A1W2E5V1_KIBAR</name>
<feature type="domain" description="HTH cro/C1-type" evidence="1">
    <location>
        <begin position="41"/>
        <end position="88"/>
    </location>
</feature>
<dbReference type="GO" id="GO:0003677">
    <property type="term" value="F:DNA binding"/>
    <property type="evidence" value="ECO:0007669"/>
    <property type="project" value="InterPro"/>
</dbReference>
<dbReference type="PANTHER" id="PTHR35010:SF2">
    <property type="entry name" value="BLL4672 PROTEIN"/>
    <property type="match status" value="1"/>
</dbReference>
<dbReference type="PROSITE" id="PS50943">
    <property type="entry name" value="HTH_CROC1"/>
    <property type="match status" value="1"/>
</dbReference>
<dbReference type="SUPFAM" id="SSF47413">
    <property type="entry name" value="lambda repressor-like DNA-binding domains"/>
    <property type="match status" value="1"/>
</dbReference>
<sequence>MSTEQLDPRAELSEFLRSRRARLQPADVGLPEYGRRRRVPGLRREELAQLAGVSVAYYTRLEQGNGRNVSREVLDAIAKALKLSETEHAHLLDLAQPVQRRRPAPPQRQRVRPALMEMLSAIENVPAYVWGRRTDILAWNRTASALFGDWAARAPQDRNWARIVFLDQDSQHLFADWETKAADVVGQLRLDAGQHPNDPLLAELVGELSVKSDDFRRMWAAHDVKRKTHDSMRLQHPLVGELTVRYETFTLPGDQEQALSIYHTEPGSASEEALRLLTSWGTDAAQDWPAEARD</sequence>
<accession>A0A1W2E5V1</accession>
<dbReference type="AlphaFoldDB" id="A0A1W2E5V1"/>
<organism evidence="2 3">
    <name type="scientific">Kibdelosporangium aridum</name>
    <dbReference type="NCBI Taxonomy" id="2030"/>
    <lineage>
        <taxon>Bacteria</taxon>
        <taxon>Bacillati</taxon>
        <taxon>Actinomycetota</taxon>
        <taxon>Actinomycetes</taxon>
        <taxon>Pseudonocardiales</taxon>
        <taxon>Pseudonocardiaceae</taxon>
        <taxon>Kibdelosporangium</taxon>
    </lineage>
</organism>
<dbReference type="OrthoDB" id="4790304at2"/>
<evidence type="ECO:0000259" key="1">
    <source>
        <dbReference type="PROSITE" id="PS50943"/>
    </source>
</evidence>
<dbReference type="EMBL" id="FWXV01000003">
    <property type="protein sequence ID" value="SMD05140.1"/>
    <property type="molecule type" value="Genomic_DNA"/>
</dbReference>
<dbReference type="Pfam" id="PF13560">
    <property type="entry name" value="HTH_31"/>
    <property type="match status" value="1"/>
</dbReference>
<dbReference type="RefSeq" id="WP_084428360.1">
    <property type="nucleotide sequence ID" value="NZ_FWXV01000003.1"/>
</dbReference>
<dbReference type="Pfam" id="PF17765">
    <property type="entry name" value="MLTR_LBD"/>
    <property type="match status" value="1"/>
</dbReference>
<dbReference type="SMART" id="SM00530">
    <property type="entry name" value="HTH_XRE"/>
    <property type="match status" value="1"/>
</dbReference>